<dbReference type="EMBL" id="BKCJ010392064">
    <property type="protein sequence ID" value="GFA24725.1"/>
    <property type="molecule type" value="Genomic_DNA"/>
</dbReference>
<dbReference type="AlphaFoldDB" id="A0A699JC91"/>
<accession>A0A699JC91</accession>
<protein>
    <submittedName>
        <fullName evidence="2">Putative zinc finger, CCHC-type</fullName>
    </submittedName>
</protein>
<organism evidence="2">
    <name type="scientific">Tanacetum cinerariifolium</name>
    <name type="common">Dalmatian daisy</name>
    <name type="synonym">Chrysanthemum cinerariifolium</name>
    <dbReference type="NCBI Taxonomy" id="118510"/>
    <lineage>
        <taxon>Eukaryota</taxon>
        <taxon>Viridiplantae</taxon>
        <taxon>Streptophyta</taxon>
        <taxon>Embryophyta</taxon>
        <taxon>Tracheophyta</taxon>
        <taxon>Spermatophyta</taxon>
        <taxon>Magnoliopsida</taxon>
        <taxon>eudicotyledons</taxon>
        <taxon>Gunneridae</taxon>
        <taxon>Pentapetalae</taxon>
        <taxon>asterids</taxon>
        <taxon>campanulids</taxon>
        <taxon>Asterales</taxon>
        <taxon>Asteraceae</taxon>
        <taxon>Asteroideae</taxon>
        <taxon>Anthemideae</taxon>
        <taxon>Anthemidinae</taxon>
        <taxon>Tanacetum</taxon>
    </lineage>
</organism>
<reference evidence="2" key="1">
    <citation type="journal article" date="2019" name="Sci. Rep.">
        <title>Draft genome of Tanacetum cinerariifolium, the natural source of mosquito coil.</title>
        <authorList>
            <person name="Yamashiro T."/>
            <person name="Shiraishi A."/>
            <person name="Satake H."/>
            <person name="Nakayama K."/>
        </authorList>
    </citation>
    <scope>NUCLEOTIDE SEQUENCE</scope>
</reference>
<feature type="region of interest" description="Disordered" evidence="1">
    <location>
        <begin position="300"/>
        <end position="327"/>
    </location>
</feature>
<feature type="non-terminal residue" evidence="2">
    <location>
        <position position="1"/>
    </location>
</feature>
<comment type="caution">
    <text evidence="2">The sequence shown here is derived from an EMBL/GenBank/DDBJ whole genome shotgun (WGS) entry which is preliminary data.</text>
</comment>
<gene>
    <name evidence="2" type="ORF">Tci_596697</name>
</gene>
<sequence>FFIISSITVQTSSSGISSLLAVGTTFTGSGNLYYQWELSPGSGNALCILFPTSYHKTSFLREFVNLDVWALIGLPVERDLTSCSTVLASCQTSTLVVRSYCVSDLSSCVGSGLTFLAGSELKLASYRFLKTLDIQCAGSDTRPPMLDMTDFASWQQCIRLYCLGKENGVNISKSIDEGLFQMGTFRETLTNGIKGLSKDIYTLINHYTDAKYIWDNVKIILEGSKLTKDDRESQLYDEFEHFRPNKRETIHDYYVWFAKLINDMRNIKMAMSRMQLNSKFVNNMLPEWGRFVIAMKLNRGEKETRKGQNRKKSRKNGKRGEAQKSQE</sequence>
<feature type="compositionally biased region" description="Basic and acidic residues" evidence="1">
    <location>
        <begin position="318"/>
        <end position="327"/>
    </location>
</feature>
<dbReference type="Pfam" id="PF14223">
    <property type="entry name" value="Retrotran_gag_2"/>
    <property type="match status" value="1"/>
</dbReference>
<feature type="compositionally biased region" description="Basic residues" evidence="1">
    <location>
        <begin position="307"/>
        <end position="317"/>
    </location>
</feature>
<evidence type="ECO:0000256" key="1">
    <source>
        <dbReference type="SAM" id="MobiDB-lite"/>
    </source>
</evidence>
<name>A0A699JC91_TANCI</name>
<proteinExistence type="predicted"/>
<evidence type="ECO:0000313" key="2">
    <source>
        <dbReference type="EMBL" id="GFA24725.1"/>
    </source>
</evidence>